<reference evidence="3" key="1">
    <citation type="submission" date="2020-10" db="EMBL/GenBank/DDBJ databases">
        <authorList>
            <person name="Kusch S."/>
        </authorList>
    </citation>
    <scope>NUCLEOTIDE SEQUENCE</scope>
    <source>
        <strain evidence="3">SwB9</strain>
    </source>
</reference>
<dbReference type="Proteomes" id="UP000624404">
    <property type="component" value="Unassembled WGS sequence"/>
</dbReference>
<protein>
    <submittedName>
        <fullName evidence="3">2b413a13-dc52-4ba4-a058-9d09563205e3</fullName>
    </submittedName>
</protein>
<evidence type="ECO:0000313" key="4">
    <source>
        <dbReference type="Proteomes" id="UP000624404"/>
    </source>
</evidence>
<dbReference type="Gene3D" id="3.90.1300.10">
    <property type="entry name" value="Amidase signature (AS) domain"/>
    <property type="match status" value="1"/>
</dbReference>
<dbReference type="Pfam" id="PF26053">
    <property type="entry name" value="DUF8016"/>
    <property type="match status" value="1"/>
</dbReference>
<dbReference type="InterPro" id="IPR036928">
    <property type="entry name" value="AS_sf"/>
</dbReference>
<dbReference type="PANTHER" id="PTHR46310:SF7">
    <property type="entry name" value="AMIDASE 1"/>
    <property type="match status" value="1"/>
</dbReference>
<name>A0A8H2ZM54_9HELO</name>
<dbReference type="OrthoDB" id="5423360at2759"/>
<feature type="domain" description="Amidase" evidence="1">
    <location>
        <begin position="225"/>
        <end position="302"/>
    </location>
</feature>
<organism evidence="3 4">
    <name type="scientific">Sclerotinia trifoliorum</name>
    <dbReference type="NCBI Taxonomy" id="28548"/>
    <lineage>
        <taxon>Eukaryota</taxon>
        <taxon>Fungi</taxon>
        <taxon>Dikarya</taxon>
        <taxon>Ascomycota</taxon>
        <taxon>Pezizomycotina</taxon>
        <taxon>Leotiomycetes</taxon>
        <taxon>Helotiales</taxon>
        <taxon>Sclerotiniaceae</taxon>
        <taxon>Sclerotinia</taxon>
    </lineage>
</organism>
<dbReference type="EMBL" id="CAJHIA010000006">
    <property type="protein sequence ID" value="CAD6441551.1"/>
    <property type="molecule type" value="Genomic_DNA"/>
</dbReference>
<dbReference type="SUPFAM" id="SSF75304">
    <property type="entry name" value="Amidase signature (AS) enzymes"/>
    <property type="match status" value="1"/>
</dbReference>
<proteinExistence type="predicted"/>
<dbReference type="Pfam" id="PF01425">
    <property type="entry name" value="Amidase"/>
    <property type="match status" value="1"/>
</dbReference>
<evidence type="ECO:0000259" key="2">
    <source>
        <dbReference type="Pfam" id="PF26053"/>
    </source>
</evidence>
<feature type="domain" description="Scytalone dehydratase-like protein Arp1 N-terminal" evidence="2">
    <location>
        <begin position="47"/>
        <end position="135"/>
    </location>
</feature>
<evidence type="ECO:0000259" key="1">
    <source>
        <dbReference type="Pfam" id="PF01425"/>
    </source>
</evidence>
<dbReference type="InterPro" id="IPR023631">
    <property type="entry name" value="Amidase_dom"/>
</dbReference>
<comment type="caution">
    <text evidence="3">The sequence shown here is derived from an EMBL/GenBank/DDBJ whole genome shotgun (WGS) entry which is preliminary data.</text>
</comment>
<sequence>MRKQQAIDQFPGLTFYFLVLSKTAQYLNFQLEGQILGRLIGTADGNELWTPAVLLPVQDAEFGAEHVKKAFEDFDRQDDVFSDDFTATLILRSDQNINIDDVAARLVESGSFRNIYSNELIDDSLPLAPGPYFIQGKSLHQAWKLYEDDFDAFVIPTILDDVFNPKRSANLTLYSVLPFYTNPLLQSDSAYFKRSQIMALSEALLSQVGFIRVQPKKNLLPASVSTGAGAALAGYPWLDHSIGSDTSGSIRLPAAWNGLFGLRTSYGVTSRRGIVPSCNEFDTVGTLHRSLKDAKHLITATLDVPDSSEFPKRLLYPLDFFPQADAEQQGTCKAFIAIVERFLSVERIPISIADTWASNPPQEAGKKLLQEYLEMSAVWPMYYDTYHTFDDFRQDYLAKFGKEAFVGPYMRKRCETLTNAIMIMPFGAATPKYRDDTNKLPSIFGSFSVFYLPGVLQLPQLIIPVGQKPYNSRISGLKEYMPIVSSFMGAKDSDVMLINLAEAVLKNAEWPTEVQTGREAFEVGNNLCNVLQQCC</sequence>
<accession>A0A8H2ZM54</accession>
<gene>
    <name evidence="3" type="ORF">SCLTRI_LOCUS1337</name>
</gene>
<keyword evidence="4" id="KW-1185">Reference proteome</keyword>
<dbReference type="PANTHER" id="PTHR46310">
    <property type="entry name" value="AMIDASE 1"/>
    <property type="match status" value="1"/>
</dbReference>
<dbReference type="InterPro" id="IPR058329">
    <property type="entry name" value="Arp1_N"/>
</dbReference>
<dbReference type="AlphaFoldDB" id="A0A8H2ZM54"/>
<evidence type="ECO:0000313" key="3">
    <source>
        <dbReference type="EMBL" id="CAD6441551.1"/>
    </source>
</evidence>